<reference evidence="1" key="1">
    <citation type="journal article" date="2020" name="J. Eukaryot. Microbiol.">
        <title>De novo Sequencing, Assembly and Annotation of the Transcriptome for the Free-Living Testate Amoeba Arcella intermedia.</title>
        <authorList>
            <person name="Ribeiro G.M."/>
            <person name="Porfirio-Sousa A.L."/>
            <person name="Maurer-Alcala X.X."/>
            <person name="Katz L.A."/>
            <person name="Lahr D.J.G."/>
        </authorList>
    </citation>
    <scope>NUCLEOTIDE SEQUENCE</scope>
</reference>
<dbReference type="PANTHER" id="PTHR39444">
    <property type="entry name" value="SITE-SPECIFIC DNA-METHYLTRANSFERASE (ADENINE-SPECIFIC)"/>
    <property type="match status" value="1"/>
</dbReference>
<dbReference type="PANTHER" id="PTHR39444:SF3">
    <property type="entry name" value="SITE-SPECIFIC DNA-METHYLTRANSFERASE (ADENINE-SPECIFIC)"/>
    <property type="match status" value="1"/>
</dbReference>
<proteinExistence type="predicted"/>
<dbReference type="EMBL" id="GIBP01009065">
    <property type="protein sequence ID" value="NDV38034.1"/>
    <property type="molecule type" value="Transcribed_RNA"/>
</dbReference>
<name>A0A6B2LLZ6_9EUKA</name>
<evidence type="ECO:0000313" key="1">
    <source>
        <dbReference type="EMBL" id="NDV38034.1"/>
    </source>
</evidence>
<protein>
    <submittedName>
        <fullName evidence="1">Uncharacterized protein</fullName>
    </submittedName>
</protein>
<accession>A0A6B2LLZ6</accession>
<sequence length="145" mass="17556">MPFFEGWKGKCIWQPFYYDGQCANYLRELNFRKVIHEPLDFFERVKDNKFMSKVDIIIDNPPYTSPETKEKVLRTLVETNKPFVMLLPIYTLNNTFLRDIMDMQLIQCIIPKKVFIRKTGKEELPFKYLVWFCYKVGLEKDLYFI</sequence>
<organism evidence="1">
    <name type="scientific">Arcella intermedia</name>
    <dbReference type="NCBI Taxonomy" id="1963864"/>
    <lineage>
        <taxon>Eukaryota</taxon>
        <taxon>Amoebozoa</taxon>
        <taxon>Tubulinea</taxon>
        <taxon>Elardia</taxon>
        <taxon>Arcellinida</taxon>
        <taxon>Sphaerothecina</taxon>
        <taxon>Arcellidae</taxon>
        <taxon>Arcella</taxon>
    </lineage>
</organism>
<dbReference type="AlphaFoldDB" id="A0A6B2LLZ6"/>